<evidence type="ECO:0000256" key="2">
    <source>
        <dbReference type="SAM" id="MobiDB-lite"/>
    </source>
</evidence>
<dbReference type="AlphaFoldDB" id="L1JIM2"/>
<dbReference type="GO" id="GO:0044027">
    <property type="term" value="P:negative regulation of gene expression via chromosomal CpG island methylation"/>
    <property type="evidence" value="ECO:0007669"/>
    <property type="project" value="TreeGrafter"/>
</dbReference>
<dbReference type="SUPFAM" id="SSF63748">
    <property type="entry name" value="Tudor/PWWP/MBT"/>
    <property type="match status" value="1"/>
</dbReference>
<feature type="repeat" description="WD" evidence="1">
    <location>
        <begin position="398"/>
        <end position="439"/>
    </location>
</feature>
<dbReference type="PROSITE" id="PS51038">
    <property type="entry name" value="BAH"/>
    <property type="match status" value="1"/>
</dbReference>
<dbReference type="PaxDb" id="55529-EKX48326"/>
<accession>L1JIM2</accession>
<dbReference type="EnsemblProtists" id="EKX48326">
    <property type="protein sequence ID" value="EKX48326"/>
    <property type="gene ID" value="GUITHDRAFT_136838"/>
</dbReference>
<dbReference type="PANTHER" id="PTHR10629:SF52">
    <property type="entry name" value="DNA (CYTOSINE-5)-METHYLTRANSFERASE 1"/>
    <property type="match status" value="1"/>
</dbReference>
<dbReference type="Gene3D" id="2.30.30.490">
    <property type="match status" value="1"/>
</dbReference>
<keyword evidence="1" id="KW-0853">WD repeat</keyword>
<dbReference type="PROSITE" id="PS50082">
    <property type="entry name" value="WD_REPEATS_2"/>
    <property type="match status" value="1"/>
</dbReference>
<dbReference type="InterPro" id="IPR015943">
    <property type="entry name" value="WD40/YVTN_repeat-like_dom_sf"/>
</dbReference>
<feature type="compositionally biased region" description="Basic and acidic residues" evidence="2">
    <location>
        <begin position="144"/>
        <end position="155"/>
    </location>
</feature>
<dbReference type="Proteomes" id="UP000011087">
    <property type="component" value="Unassembled WGS sequence"/>
</dbReference>
<dbReference type="InterPro" id="IPR001680">
    <property type="entry name" value="WD40_rpt"/>
</dbReference>
<dbReference type="GeneID" id="17304964"/>
<dbReference type="RefSeq" id="XP_005835306.1">
    <property type="nucleotide sequence ID" value="XM_005835249.1"/>
</dbReference>
<reference evidence="5 7" key="1">
    <citation type="journal article" date="2012" name="Nature">
        <title>Algal genomes reveal evolutionary mosaicism and the fate of nucleomorphs.</title>
        <authorList>
            <consortium name="DOE Joint Genome Institute"/>
            <person name="Curtis B.A."/>
            <person name="Tanifuji G."/>
            <person name="Burki F."/>
            <person name="Gruber A."/>
            <person name="Irimia M."/>
            <person name="Maruyama S."/>
            <person name="Arias M.C."/>
            <person name="Ball S.G."/>
            <person name="Gile G.H."/>
            <person name="Hirakawa Y."/>
            <person name="Hopkins J.F."/>
            <person name="Kuo A."/>
            <person name="Rensing S.A."/>
            <person name="Schmutz J."/>
            <person name="Symeonidi A."/>
            <person name="Elias M."/>
            <person name="Eveleigh R.J."/>
            <person name="Herman E.K."/>
            <person name="Klute M.J."/>
            <person name="Nakayama T."/>
            <person name="Obornik M."/>
            <person name="Reyes-Prieto A."/>
            <person name="Armbrust E.V."/>
            <person name="Aves S.J."/>
            <person name="Beiko R.G."/>
            <person name="Coutinho P."/>
            <person name="Dacks J.B."/>
            <person name="Durnford D.G."/>
            <person name="Fast N.M."/>
            <person name="Green B.R."/>
            <person name="Grisdale C.J."/>
            <person name="Hempel F."/>
            <person name="Henrissat B."/>
            <person name="Hoppner M.P."/>
            <person name="Ishida K."/>
            <person name="Kim E."/>
            <person name="Koreny L."/>
            <person name="Kroth P.G."/>
            <person name="Liu Y."/>
            <person name="Malik S.B."/>
            <person name="Maier U.G."/>
            <person name="McRose D."/>
            <person name="Mock T."/>
            <person name="Neilson J.A."/>
            <person name="Onodera N.T."/>
            <person name="Poole A.M."/>
            <person name="Pritham E.J."/>
            <person name="Richards T.A."/>
            <person name="Rocap G."/>
            <person name="Roy S.W."/>
            <person name="Sarai C."/>
            <person name="Schaack S."/>
            <person name="Shirato S."/>
            <person name="Slamovits C.H."/>
            <person name="Spencer D.F."/>
            <person name="Suzuki S."/>
            <person name="Worden A.Z."/>
            <person name="Zauner S."/>
            <person name="Barry K."/>
            <person name="Bell C."/>
            <person name="Bharti A.K."/>
            <person name="Crow J.A."/>
            <person name="Grimwood J."/>
            <person name="Kramer R."/>
            <person name="Lindquist E."/>
            <person name="Lucas S."/>
            <person name="Salamov A."/>
            <person name="McFadden G.I."/>
            <person name="Lane C.E."/>
            <person name="Keeling P.J."/>
            <person name="Gray M.W."/>
            <person name="Grigoriev I.V."/>
            <person name="Archibald J.M."/>
        </authorList>
    </citation>
    <scope>NUCLEOTIDE SEQUENCE</scope>
    <source>
        <strain evidence="5 7">CCMP2712</strain>
    </source>
</reference>
<proteinExistence type="predicted"/>
<protein>
    <recommendedName>
        <fullName evidence="8">PWWP domain-containing protein</fullName>
    </recommendedName>
</protein>
<dbReference type="PANTHER" id="PTHR10629">
    <property type="entry name" value="CYTOSINE-SPECIFIC METHYLTRANSFERASE"/>
    <property type="match status" value="1"/>
</dbReference>
<evidence type="ECO:0000313" key="5">
    <source>
        <dbReference type="EMBL" id="EKX48326.1"/>
    </source>
</evidence>
<feature type="domain" description="BAH" evidence="4">
    <location>
        <begin position="209"/>
        <end position="328"/>
    </location>
</feature>
<evidence type="ECO:0000259" key="3">
    <source>
        <dbReference type="PROSITE" id="PS50812"/>
    </source>
</evidence>
<dbReference type="SMART" id="SM00439">
    <property type="entry name" value="BAH"/>
    <property type="match status" value="1"/>
</dbReference>
<dbReference type="InterPro" id="IPR001025">
    <property type="entry name" value="BAH_dom"/>
</dbReference>
<dbReference type="HOGENOM" id="CLU_346297_0_0_1"/>
<evidence type="ECO:0000259" key="4">
    <source>
        <dbReference type="PROSITE" id="PS51038"/>
    </source>
</evidence>
<reference evidence="6" key="3">
    <citation type="submission" date="2016-03" db="UniProtKB">
        <authorList>
            <consortium name="EnsemblProtists"/>
        </authorList>
    </citation>
    <scope>IDENTIFICATION</scope>
</reference>
<feature type="region of interest" description="Disordered" evidence="2">
    <location>
        <begin position="131"/>
        <end position="170"/>
    </location>
</feature>
<dbReference type="InterPro" id="IPR043151">
    <property type="entry name" value="BAH_sf"/>
</dbReference>
<evidence type="ECO:0000313" key="6">
    <source>
        <dbReference type="EnsemblProtists" id="EKX48326"/>
    </source>
</evidence>
<dbReference type="PROSITE" id="PS50812">
    <property type="entry name" value="PWWP"/>
    <property type="match status" value="1"/>
</dbReference>
<reference evidence="7" key="2">
    <citation type="submission" date="2012-11" db="EMBL/GenBank/DDBJ databases">
        <authorList>
            <person name="Kuo A."/>
            <person name="Curtis B.A."/>
            <person name="Tanifuji G."/>
            <person name="Burki F."/>
            <person name="Gruber A."/>
            <person name="Irimia M."/>
            <person name="Maruyama S."/>
            <person name="Arias M.C."/>
            <person name="Ball S.G."/>
            <person name="Gile G.H."/>
            <person name="Hirakawa Y."/>
            <person name="Hopkins J.F."/>
            <person name="Rensing S.A."/>
            <person name="Schmutz J."/>
            <person name="Symeonidi A."/>
            <person name="Elias M."/>
            <person name="Eveleigh R.J."/>
            <person name="Herman E.K."/>
            <person name="Klute M.J."/>
            <person name="Nakayama T."/>
            <person name="Obornik M."/>
            <person name="Reyes-Prieto A."/>
            <person name="Armbrust E.V."/>
            <person name="Aves S.J."/>
            <person name="Beiko R.G."/>
            <person name="Coutinho P."/>
            <person name="Dacks J.B."/>
            <person name="Durnford D.G."/>
            <person name="Fast N.M."/>
            <person name="Green B.R."/>
            <person name="Grisdale C."/>
            <person name="Hempe F."/>
            <person name="Henrissat B."/>
            <person name="Hoppner M.P."/>
            <person name="Ishida K.-I."/>
            <person name="Kim E."/>
            <person name="Koreny L."/>
            <person name="Kroth P.G."/>
            <person name="Liu Y."/>
            <person name="Malik S.-B."/>
            <person name="Maier U.G."/>
            <person name="McRose D."/>
            <person name="Mock T."/>
            <person name="Neilson J.A."/>
            <person name="Onodera N.T."/>
            <person name="Poole A.M."/>
            <person name="Pritham E.J."/>
            <person name="Richards T.A."/>
            <person name="Rocap G."/>
            <person name="Roy S.W."/>
            <person name="Sarai C."/>
            <person name="Schaack S."/>
            <person name="Shirato S."/>
            <person name="Slamovits C.H."/>
            <person name="Spencer D.F."/>
            <person name="Suzuki S."/>
            <person name="Worden A.Z."/>
            <person name="Zauner S."/>
            <person name="Barry K."/>
            <person name="Bell C."/>
            <person name="Bharti A.K."/>
            <person name="Crow J.A."/>
            <person name="Grimwood J."/>
            <person name="Kramer R."/>
            <person name="Lindquist E."/>
            <person name="Lucas S."/>
            <person name="Salamov A."/>
            <person name="McFadden G.I."/>
            <person name="Lane C.E."/>
            <person name="Keeling P.J."/>
            <person name="Gray M.W."/>
            <person name="Grigoriev I.V."/>
            <person name="Archibald J.M."/>
        </authorList>
    </citation>
    <scope>NUCLEOTIDE SEQUENCE</scope>
    <source>
        <strain evidence="7">CCMP2712</strain>
    </source>
</reference>
<dbReference type="SMART" id="SM00293">
    <property type="entry name" value="PWWP"/>
    <property type="match status" value="1"/>
</dbReference>
<feature type="domain" description="PWWP" evidence="3">
    <location>
        <begin position="7"/>
        <end position="65"/>
    </location>
</feature>
<dbReference type="InterPro" id="IPR050390">
    <property type="entry name" value="C5-Methyltransferase"/>
</dbReference>
<dbReference type="Pfam" id="PF00855">
    <property type="entry name" value="PWWP"/>
    <property type="match status" value="1"/>
</dbReference>
<name>L1JIM2_GUITC</name>
<keyword evidence="7" id="KW-1185">Reference proteome</keyword>
<evidence type="ECO:0008006" key="8">
    <source>
        <dbReference type="Google" id="ProtNLM"/>
    </source>
</evidence>
<dbReference type="GO" id="GO:0003886">
    <property type="term" value="F:DNA (cytosine-5-)-methyltransferase activity"/>
    <property type="evidence" value="ECO:0007669"/>
    <property type="project" value="TreeGrafter"/>
</dbReference>
<evidence type="ECO:0000256" key="1">
    <source>
        <dbReference type="PROSITE-ProRule" id="PRU00221"/>
    </source>
</evidence>
<sequence>MAAEMVEGRLVMAKIKGFSWWPAQIVNPASKGMQEKNNGSRFVYFFGTKRYGWARRECILLFTTSLHLVSTANERKLKAALQEAQRAVVDSRDVADFESSVKRQGLGVYLESNSAGSAASATDGADEIRSMKRKAAEDNASDSASEKDFKAKKSDAAAGAGTKEKSRSAKDALKFHESNDEGMDFAWIGNPTHIKDGRKYYHTFMKNDQTFRCYDCAYLKPNKEDEEMYIVLIKEMWESDDGKKEIQGHWIYRSSDMPKSVEMLHKSEVFLSDWVDCNPIESVVQRAPVIFSRSDPKQMNGKLLAKSKDLHICLRKLEPKSGKLRFLKDVDEDIVRRILPMDTSEDDSGDFHRQPPRDYDPQVLERAEKWIPLELRLKTWTGIKSINQSNKLPQAPNPLRHDTRVTDIALSPSGVHALTCSIGGTLRLWDVESGSMKMQWKDLEETNSLDELHTVDKGLLTWVVQAVLQRLCLHKAPVLRVEVGWSEEGGVCLSESADGAVVKWVFDGEKELFEKAGDVFCEKAGGINLLYPPRGIEASCIAVAHDRGLSLYDLKTMERCDRFDDLFSFDCKEITVVPPYDDNAVSTACWQTLLLCGRESKDGHPLVKLFQISGAGKEKHTCPSRKITKLREFLPPVADVDKKILFGRSCLASNGRYAILAQGFRVYIWQLKTGSAVAMIEHGPKSEFLSLLLHPQKKILWLGTAAGMVEHFRQE</sequence>
<dbReference type="KEGG" id="gtt:GUITHDRAFT_136838"/>
<gene>
    <name evidence="5" type="ORF">GUITHDRAFT_136838</name>
</gene>
<dbReference type="SUPFAM" id="SSF50978">
    <property type="entry name" value="WD40 repeat-like"/>
    <property type="match status" value="1"/>
</dbReference>
<dbReference type="SMART" id="SM00320">
    <property type="entry name" value="WD40"/>
    <property type="match status" value="1"/>
</dbReference>
<evidence type="ECO:0000313" key="7">
    <source>
        <dbReference type="Proteomes" id="UP000011087"/>
    </source>
</evidence>
<dbReference type="PROSITE" id="PS50294">
    <property type="entry name" value="WD_REPEATS_REGION"/>
    <property type="match status" value="1"/>
</dbReference>
<dbReference type="Pfam" id="PF01426">
    <property type="entry name" value="BAH"/>
    <property type="match status" value="1"/>
</dbReference>
<dbReference type="EMBL" id="JH992986">
    <property type="protein sequence ID" value="EKX48326.1"/>
    <property type="molecule type" value="Genomic_DNA"/>
</dbReference>
<organism evidence="5">
    <name type="scientific">Guillardia theta (strain CCMP2712)</name>
    <name type="common">Cryptophyte</name>
    <dbReference type="NCBI Taxonomy" id="905079"/>
    <lineage>
        <taxon>Eukaryota</taxon>
        <taxon>Cryptophyceae</taxon>
        <taxon>Pyrenomonadales</taxon>
        <taxon>Geminigeraceae</taxon>
        <taxon>Guillardia</taxon>
    </lineage>
</organism>
<dbReference type="OrthoDB" id="21615at2759"/>
<dbReference type="GO" id="GO:0003677">
    <property type="term" value="F:DNA binding"/>
    <property type="evidence" value="ECO:0007669"/>
    <property type="project" value="TreeGrafter"/>
</dbReference>
<dbReference type="InterPro" id="IPR036322">
    <property type="entry name" value="WD40_repeat_dom_sf"/>
</dbReference>
<dbReference type="Gene3D" id="2.130.10.10">
    <property type="entry name" value="YVTN repeat-like/Quinoprotein amine dehydrogenase"/>
    <property type="match status" value="1"/>
</dbReference>
<dbReference type="InterPro" id="IPR000313">
    <property type="entry name" value="PWWP_dom"/>
</dbReference>
<dbReference type="Gene3D" id="2.30.30.140">
    <property type="match status" value="1"/>
</dbReference>
<dbReference type="GO" id="GO:0003682">
    <property type="term" value="F:chromatin binding"/>
    <property type="evidence" value="ECO:0007669"/>
    <property type="project" value="InterPro"/>
</dbReference>
<dbReference type="CDD" id="cd04370">
    <property type="entry name" value="BAH"/>
    <property type="match status" value="1"/>
</dbReference>